<keyword evidence="5" id="KW-0285">Flavoprotein</keyword>
<proteinExistence type="inferred from homology"/>
<feature type="domain" description="4Fe-4S ferredoxin-type" evidence="9">
    <location>
        <begin position="233"/>
        <end position="264"/>
    </location>
</feature>
<dbReference type="Proteomes" id="UP000235653">
    <property type="component" value="Unassembled WGS sequence"/>
</dbReference>
<keyword evidence="8" id="KW-0411">Iron-sulfur</keyword>
<dbReference type="SUPFAM" id="SSF51971">
    <property type="entry name" value="Nucleotide-binding domain"/>
    <property type="match status" value="2"/>
</dbReference>
<dbReference type="InterPro" id="IPR009051">
    <property type="entry name" value="Helical_ferredxn"/>
</dbReference>
<gene>
    <name evidence="10" type="ORF">JP09_003400</name>
</gene>
<dbReference type="GO" id="GO:0051539">
    <property type="term" value="F:4 iron, 4 sulfur cluster binding"/>
    <property type="evidence" value="ECO:0007669"/>
    <property type="project" value="UniProtKB-KW"/>
</dbReference>
<evidence type="ECO:0000256" key="4">
    <source>
        <dbReference type="ARBA" id="ARBA00022723"/>
    </source>
</evidence>
<dbReference type="PANTHER" id="PTHR43498:SF1">
    <property type="entry name" value="COB--COM HETERODISULFIDE REDUCTASE IRON-SULFUR SUBUNIT A"/>
    <property type="match status" value="1"/>
</dbReference>
<keyword evidence="5" id="KW-0274">FAD</keyword>
<dbReference type="PANTHER" id="PTHR43498">
    <property type="entry name" value="FERREDOXIN:COB-COM HETERODISULFIDE REDUCTASE SUBUNIT A"/>
    <property type="match status" value="1"/>
</dbReference>
<dbReference type="Pfam" id="PF07992">
    <property type="entry name" value="Pyr_redox_2"/>
    <property type="match status" value="1"/>
</dbReference>
<keyword evidence="11" id="KW-1185">Reference proteome</keyword>
<dbReference type="Gene3D" id="3.30.70.20">
    <property type="match status" value="2"/>
</dbReference>
<name>A0A2P5P9U0_9CHLR</name>
<keyword evidence="3" id="KW-0004">4Fe-4S</keyword>
<evidence type="ECO:0000256" key="2">
    <source>
        <dbReference type="ARBA" id="ARBA00006561"/>
    </source>
</evidence>
<evidence type="ECO:0000313" key="11">
    <source>
        <dbReference type="Proteomes" id="UP000235653"/>
    </source>
</evidence>
<dbReference type="SUPFAM" id="SSF54862">
    <property type="entry name" value="4Fe-4S ferredoxins"/>
    <property type="match status" value="2"/>
</dbReference>
<dbReference type="EMBL" id="JQAN02000006">
    <property type="protein sequence ID" value="PPD59076.1"/>
    <property type="molecule type" value="Genomic_DNA"/>
</dbReference>
<evidence type="ECO:0000256" key="3">
    <source>
        <dbReference type="ARBA" id="ARBA00022485"/>
    </source>
</evidence>
<comment type="similarity">
    <text evidence="2">Belongs to the HdrA family.</text>
</comment>
<dbReference type="AlphaFoldDB" id="A0A2P5P9U0"/>
<dbReference type="Pfam" id="PF12831">
    <property type="entry name" value="FAD_oxidored"/>
    <property type="match status" value="1"/>
</dbReference>
<dbReference type="GO" id="GO:0046872">
    <property type="term" value="F:metal ion binding"/>
    <property type="evidence" value="ECO:0007669"/>
    <property type="project" value="UniProtKB-KW"/>
</dbReference>
<accession>A0A2P5P9U0</accession>
<keyword evidence="4" id="KW-0479">Metal-binding</keyword>
<organism evidence="10 11">
    <name type="scientific">Dehalogenimonas etheniformans</name>
    <dbReference type="NCBI Taxonomy" id="1536648"/>
    <lineage>
        <taxon>Bacteria</taxon>
        <taxon>Bacillati</taxon>
        <taxon>Chloroflexota</taxon>
        <taxon>Dehalococcoidia</taxon>
        <taxon>Dehalococcoidales</taxon>
        <taxon>Dehalococcoidaceae</taxon>
        <taxon>Dehalogenimonas</taxon>
    </lineage>
</organism>
<dbReference type="InterPro" id="IPR023753">
    <property type="entry name" value="FAD/NAD-binding_dom"/>
</dbReference>
<comment type="caution">
    <text evidence="10">The sequence shown here is derived from an EMBL/GenBank/DDBJ whole genome shotgun (WGS) entry which is preliminary data.</text>
</comment>
<evidence type="ECO:0000313" key="10">
    <source>
        <dbReference type="EMBL" id="PPD59076.1"/>
    </source>
</evidence>
<feature type="domain" description="4Fe-4S ferredoxin-type" evidence="9">
    <location>
        <begin position="1069"/>
        <end position="1098"/>
    </location>
</feature>
<dbReference type="Gene3D" id="3.50.50.60">
    <property type="entry name" value="FAD/NAD(P)-binding domain"/>
    <property type="match status" value="3"/>
</dbReference>
<evidence type="ECO:0000259" key="9">
    <source>
        <dbReference type="PROSITE" id="PS51379"/>
    </source>
</evidence>
<evidence type="ECO:0000256" key="7">
    <source>
        <dbReference type="ARBA" id="ARBA00023004"/>
    </source>
</evidence>
<dbReference type="PRINTS" id="PR00419">
    <property type="entry name" value="ADXRDTASE"/>
</dbReference>
<dbReference type="InterPro" id="IPR017896">
    <property type="entry name" value="4Fe4S_Fe-S-bd"/>
</dbReference>
<protein>
    <submittedName>
        <fullName evidence="10">FAD-dependent oxidoreductase</fullName>
    </submittedName>
</protein>
<dbReference type="InterPro" id="IPR017900">
    <property type="entry name" value="4Fe4S_Fe_S_CS"/>
</dbReference>
<dbReference type="PROSITE" id="PS51379">
    <property type="entry name" value="4FE4S_FER_2"/>
    <property type="match status" value="4"/>
</dbReference>
<dbReference type="SUPFAM" id="SSF51905">
    <property type="entry name" value="FAD/NAD(P)-binding domain"/>
    <property type="match status" value="1"/>
</dbReference>
<dbReference type="SUPFAM" id="SSF46548">
    <property type="entry name" value="alpha-helical ferredoxin"/>
    <property type="match status" value="1"/>
</dbReference>
<sequence>MRIGVYVCHCGINIASVVDVASVAEYAGTLSNVVVARANKYTCSDPGQDVIKTDIIELGLNRVVVAACSPTMHEKTYRRVLQVAGLNPYLFEMANIREHCAWVNREDPAAATQKAKDAVRAAVRRVSLQEPLEPRSIEVNKNTLIVGGGIAGITAALEIAESGNKVFLIEKSPTIGGHMAQLDKTFPTLDCAACISTPKMSQAGQHPNIELLSYSEVSSVSGHAGDFKISVNRKPRYVREKDCKGCGDCATVCPVSVHSEFDQGLSIRKAAYRSFPQSVPNTYTIDRRGTAPCRAACPAGVNAQGYIALVAQGKFAEALEVVCRTMPFTSVCGRVCTHPCETECSRKDLDESVSIRSLKRFLADYEITHPRQPVRPNITRSEKVAIVGSGPAGLACAYDLLKLGYPVTVFEADEKPGGILRYGIPSYRLPDTALDNDISQITGLGAEIRTGTRVDSLQKLKEEGYASTFLAVGAWQSQKLGIPGESSEGIYDALTFLKSVRKGNSPTLGQKVAVIGGGNAAIDAARTAIRLGATEVALIYRRSRAEMPAISEEVEAAESEGVHLTFLTAPIEFFEKDSKVIGLRCIRMELVEPDSSGRRRPVPVAGSEYDLEVDNVIVSVGQSVGASSFIGLERLPNGTIKTVSLTLETNLQGVFAGGDATTGPSTVIEALAAGKEAATSIDRYLQRQDLSQNRKRQPSIVRPSLNGLKKSERVKNGHAIFNKTFDETELGLTEAQAIAEAARCLNCAGCSDCRQCVAACEAKCIDFDQKPETVELEVGNIIVTTGFDTFDPSAISRYGYGRYENVITSLEFERLANASGPTSGEIKLKDGRKPESVAIVHCVGSRDKNYHEYCSQICCMYSLKQAHLIQERTGADVYQMYIDLRCAGKGYEEFSNRVAEEGVSFIRGKVAEVTDKTVGDEAPGKLIVIVEDTLQGVVLRVPVDMVVLAVAVEPQKDTEAVGRLFGLSRSADGFFLERHPKLDPVATMNDGVFIAGCAQGPKDIPQTVAQAQAAAARVLATIAKGRIDLEPRVSEVIEANCDGCAYCVEPCPYNAITLIEYESGNGIKKIVETDPVKCRGCGVCMATCPKAGIVVKGFTSDQLRAMVEALLCP</sequence>
<dbReference type="Pfam" id="PF12838">
    <property type="entry name" value="Fer4_7"/>
    <property type="match status" value="1"/>
</dbReference>
<dbReference type="InterPro" id="IPR028261">
    <property type="entry name" value="DPD_II"/>
</dbReference>
<dbReference type="Pfam" id="PF14691">
    <property type="entry name" value="Fer4_20"/>
    <property type="match status" value="1"/>
</dbReference>
<dbReference type="GO" id="GO:0016491">
    <property type="term" value="F:oxidoreductase activity"/>
    <property type="evidence" value="ECO:0007669"/>
    <property type="project" value="UniProtKB-KW"/>
</dbReference>
<comment type="cofactor">
    <cofactor evidence="1">
        <name>FAD</name>
        <dbReference type="ChEBI" id="CHEBI:57692"/>
    </cofactor>
</comment>
<dbReference type="Gene3D" id="1.10.1060.10">
    <property type="entry name" value="Alpha-helical ferredoxin"/>
    <property type="match status" value="1"/>
</dbReference>
<evidence type="ECO:0000256" key="5">
    <source>
        <dbReference type="ARBA" id="ARBA00022827"/>
    </source>
</evidence>
<evidence type="ECO:0000256" key="6">
    <source>
        <dbReference type="ARBA" id="ARBA00023002"/>
    </source>
</evidence>
<keyword evidence="7" id="KW-0408">Iron</keyword>
<evidence type="ECO:0000256" key="1">
    <source>
        <dbReference type="ARBA" id="ARBA00001974"/>
    </source>
</evidence>
<reference evidence="10 11" key="1">
    <citation type="journal article" date="2017" name="ISME J.">
        <title>Grape pomace compost harbors organohalide-respiring Dehalogenimonas species with novel reductive dehalogenase genes.</title>
        <authorList>
            <person name="Yang Y."/>
            <person name="Higgins S.A."/>
            <person name="Yan J."/>
            <person name="Simsir B."/>
            <person name="Chourey K."/>
            <person name="Iyer R."/>
            <person name="Hettich R.L."/>
            <person name="Baldwin B."/>
            <person name="Ogles D.M."/>
            <person name="Loffler F.E."/>
        </authorList>
    </citation>
    <scope>NUCLEOTIDE SEQUENCE [LARGE SCALE GENOMIC DNA]</scope>
    <source>
        <strain evidence="10 11">GP</strain>
    </source>
</reference>
<dbReference type="OrthoDB" id="135003at2"/>
<dbReference type="PROSITE" id="PS00198">
    <property type="entry name" value="4FE4S_FER_1"/>
    <property type="match status" value="4"/>
</dbReference>
<keyword evidence="6" id="KW-0560">Oxidoreductase</keyword>
<feature type="domain" description="4Fe-4S ferredoxin-type" evidence="9">
    <location>
        <begin position="740"/>
        <end position="770"/>
    </location>
</feature>
<dbReference type="InterPro" id="IPR039650">
    <property type="entry name" value="HdrA-like"/>
</dbReference>
<feature type="domain" description="4Fe-4S ferredoxin-type" evidence="9">
    <location>
        <begin position="1032"/>
        <end position="1061"/>
    </location>
</feature>
<evidence type="ECO:0000256" key="8">
    <source>
        <dbReference type="ARBA" id="ARBA00023014"/>
    </source>
</evidence>
<dbReference type="InterPro" id="IPR036188">
    <property type="entry name" value="FAD/NAD-bd_sf"/>
</dbReference>